<evidence type="ECO:0000256" key="3">
    <source>
        <dbReference type="ARBA" id="ARBA00023295"/>
    </source>
</evidence>
<evidence type="ECO:0000313" key="6">
    <source>
        <dbReference type="Proteomes" id="UP001478817"/>
    </source>
</evidence>
<comment type="caution">
    <text evidence="5">The sequence shown here is derived from an EMBL/GenBank/DDBJ whole genome shotgun (WGS) entry which is preliminary data.</text>
</comment>
<dbReference type="PANTHER" id="PTHR31297">
    <property type="entry name" value="GLUCAN ENDO-1,6-BETA-GLUCOSIDASE B"/>
    <property type="match status" value="1"/>
</dbReference>
<reference evidence="5 6" key="1">
    <citation type="submission" date="2024-04" db="EMBL/GenBank/DDBJ databases">
        <title>Human intestinal bacterial collection.</title>
        <authorList>
            <person name="Pauvert C."/>
            <person name="Hitch T.C.A."/>
            <person name="Clavel T."/>
        </authorList>
    </citation>
    <scope>NUCLEOTIDE SEQUENCE [LARGE SCALE GENOMIC DNA]</scope>
    <source>
        <strain evidence="5 6">CLA-AA-H197</strain>
    </source>
</reference>
<dbReference type="Gene3D" id="3.20.20.80">
    <property type="entry name" value="Glycosidases"/>
    <property type="match status" value="1"/>
</dbReference>
<dbReference type="RefSeq" id="WP_349182160.1">
    <property type="nucleotide sequence ID" value="NZ_JBBNGS010000007.1"/>
</dbReference>
<keyword evidence="2" id="KW-0325">Glycoprotein</keyword>
<proteinExistence type="predicted"/>
<accession>A0ABV1IHW2</accession>
<name>A0ABV1IHW2_9ACTN</name>
<gene>
    <name evidence="5" type="ORF">AAAT05_04530</name>
</gene>
<dbReference type="InterPro" id="IPR017853">
    <property type="entry name" value="GH"/>
</dbReference>
<keyword evidence="3" id="KW-0326">Glycosidase</keyword>
<evidence type="ECO:0000256" key="1">
    <source>
        <dbReference type="ARBA" id="ARBA00022801"/>
    </source>
</evidence>
<dbReference type="InterPro" id="IPR050386">
    <property type="entry name" value="Glycosyl_hydrolase_5"/>
</dbReference>
<dbReference type="Proteomes" id="UP001478817">
    <property type="component" value="Unassembled WGS sequence"/>
</dbReference>
<organism evidence="5 6">
    <name type="scientific">Paratractidigestivibacter faecalis</name>
    <dbReference type="NCBI Taxonomy" id="2292441"/>
    <lineage>
        <taxon>Bacteria</taxon>
        <taxon>Bacillati</taxon>
        <taxon>Actinomycetota</taxon>
        <taxon>Coriobacteriia</taxon>
        <taxon>Coriobacteriales</taxon>
        <taxon>Atopobiaceae</taxon>
        <taxon>Paratractidigestivibacter</taxon>
    </lineage>
</organism>
<keyword evidence="4" id="KW-0961">Cell wall biogenesis/degradation</keyword>
<evidence type="ECO:0000256" key="2">
    <source>
        <dbReference type="ARBA" id="ARBA00023180"/>
    </source>
</evidence>
<dbReference type="EMBL" id="JBBNGS010000007">
    <property type="protein sequence ID" value="MEQ2637606.1"/>
    <property type="molecule type" value="Genomic_DNA"/>
</dbReference>
<keyword evidence="6" id="KW-1185">Reference proteome</keyword>
<sequence>MADGTLHGVNLTGWLSLEPWVTPELFAEAGALDEDALLKGLGARNYAEVVRRHRNSFITRDDFVRIASRGFNAVRLPVPWYAFGDGVAQTIGFVGCMEHVDDALDWAEELGLKVVFALAINPGGPGRGGEATHDLADMRLSRERALDVVFRLSKRYASRMGFFGIELADDVVSQRRLGLTLTEGMPVHLLRNYYREAYELVRHAAGEEPVVIMPDGGIPGGWGRFMAQRHYRNVWLDCHLDRRPTTRVDVSGPSGVRRLVERNSRQLREAARAGMPVMVGKWSAALPIADSAMTPEGRIALERVFTSEQIAAYEKAPAWFFNTWKTSGLLPGWDARVAMATFERGMIA</sequence>
<dbReference type="PANTHER" id="PTHR31297:SF34">
    <property type="entry name" value="GLUCAN 1,3-BETA-GLUCOSIDASE 2"/>
    <property type="match status" value="1"/>
</dbReference>
<keyword evidence="1" id="KW-0378">Hydrolase</keyword>
<evidence type="ECO:0000313" key="5">
    <source>
        <dbReference type="EMBL" id="MEQ2637606.1"/>
    </source>
</evidence>
<evidence type="ECO:0000256" key="4">
    <source>
        <dbReference type="ARBA" id="ARBA00023316"/>
    </source>
</evidence>
<dbReference type="SUPFAM" id="SSF51445">
    <property type="entry name" value="(Trans)glycosidases"/>
    <property type="match status" value="1"/>
</dbReference>
<protein>
    <submittedName>
        <fullName evidence="5">Glucan 1,3-beta-glucosidase</fullName>
    </submittedName>
</protein>